<organism evidence="2 3">
    <name type="scientific">Carnobacterium maltaromaticum</name>
    <name type="common">Carnobacterium piscicola</name>
    <dbReference type="NCBI Taxonomy" id="2751"/>
    <lineage>
        <taxon>Bacteria</taxon>
        <taxon>Bacillati</taxon>
        <taxon>Bacillota</taxon>
        <taxon>Bacilli</taxon>
        <taxon>Lactobacillales</taxon>
        <taxon>Carnobacteriaceae</taxon>
        <taxon>Carnobacterium</taxon>
    </lineage>
</organism>
<dbReference type="Gene3D" id="3.90.190.10">
    <property type="entry name" value="Protein tyrosine phosphatase superfamily"/>
    <property type="match status" value="1"/>
</dbReference>
<dbReference type="GO" id="GO:0004725">
    <property type="term" value="F:protein tyrosine phosphatase activity"/>
    <property type="evidence" value="ECO:0007669"/>
    <property type="project" value="UniProtKB-EC"/>
</dbReference>
<evidence type="ECO:0000313" key="3">
    <source>
        <dbReference type="Proteomes" id="UP001290462"/>
    </source>
</evidence>
<evidence type="ECO:0000313" key="2">
    <source>
        <dbReference type="EMBL" id="MDZ5759186.1"/>
    </source>
</evidence>
<dbReference type="PROSITE" id="PS00383">
    <property type="entry name" value="TYR_PHOSPHATASE_1"/>
    <property type="match status" value="1"/>
</dbReference>
<gene>
    <name evidence="2" type="ORF">RAK27_10995</name>
</gene>
<reference evidence="2" key="1">
    <citation type="submission" date="2023-08" db="EMBL/GenBank/DDBJ databases">
        <title>Genomic characterization of piscicolin 126 produced by Carnobacterium maltaromaticum CM22 strain isolated from salmon (Salmo salar).</title>
        <authorList>
            <person name="Gonzalez-Gragera E."/>
            <person name="Garcia-Lopez J.D."/>
            <person name="Teso-Perez C."/>
            <person name="Gimenez-Hernandez I."/>
            <person name="Peralta-Sanchez J.M."/>
            <person name="Valdivia E."/>
            <person name="Montalban-Lopez M."/>
            <person name="Martin-Platero A.M."/>
            <person name="Banos A."/>
            <person name="Martinez-Bueno M."/>
        </authorList>
    </citation>
    <scope>NUCLEOTIDE SEQUENCE</scope>
    <source>
        <strain evidence="2">CM22</strain>
    </source>
</reference>
<sequence>MTELKTLVNFRDLGGYSTGDGRVLQAKRLLRSGEVVGLSNQDANILTTNFKLEHIIDLRSAEEISEKPDDSLENVAYTNIDIMKKEEDNVASEKGMLHNLNPDASITRMHDLYKDMVINDYAIKGYQEFVNLSIENEQGSILFHCFAGKDRTGMGAAILLGILGVSRQDIMQDYLKTNIQRVAANQLILAEAKEKGLNDSQLEGLNNLMSVKQDYLEFAWRTIDQEFGSFQEYILNGLKVSPSDQAALKHNYLD</sequence>
<name>A0AAW9K7F6_CARML</name>
<dbReference type="InterPro" id="IPR029021">
    <property type="entry name" value="Prot-tyrosine_phosphatase-like"/>
</dbReference>
<protein>
    <submittedName>
        <fullName evidence="2">Tyrosine-protein phosphatase</fullName>
        <ecNumber evidence="2">3.1.3.48</ecNumber>
    </submittedName>
</protein>
<comment type="caution">
    <text evidence="2">The sequence shown here is derived from an EMBL/GenBank/DDBJ whole genome shotgun (WGS) entry which is preliminary data.</text>
</comment>
<keyword evidence="2" id="KW-0378">Hydrolase</keyword>
<evidence type="ECO:0000256" key="1">
    <source>
        <dbReference type="ARBA" id="ARBA00009580"/>
    </source>
</evidence>
<accession>A0AAW9K7F6</accession>
<dbReference type="EC" id="3.1.3.48" evidence="2"/>
<dbReference type="PANTHER" id="PTHR31126:SF1">
    <property type="entry name" value="TYROSINE SPECIFIC PROTEIN PHOSPHATASES DOMAIN-CONTAINING PROTEIN"/>
    <property type="match status" value="1"/>
</dbReference>
<dbReference type="Proteomes" id="UP001290462">
    <property type="component" value="Unassembled WGS sequence"/>
</dbReference>
<dbReference type="InterPro" id="IPR026893">
    <property type="entry name" value="Tyr/Ser_Pase_IphP-type"/>
</dbReference>
<dbReference type="InterPro" id="IPR016130">
    <property type="entry name" value="Tyr_Pase_AS"/>
</dbReference>
<comment type="similarity">
    <text evidence="1">Belongs to the protein-tyrosine phosphatase family.</text>
</comment>
<dbReference type="SUPFAM" id="SSF52799">
    <property type="entry name" value="(Phosphotyrosine protein) phosphatases II"/>
    <property type="match status" value="1"/>
</dbReference>
<proteinExistence type="inferred from homology"/>
<dbReference type="Pfam" id="PF13350">
    <property type="entry name" value="Y_phosphatase3"/>
    <property type="match status" value="1"/>
</dbReference>
<dbReference type="AlphaFoldDB" id="A0AAW9K7F6"/>
<dbReference type="EMBL" id="JAVBVO010000003">
    <property type="protein sequence ID" value="MDZ5759186.1"/>
    <property type="molecule type" value="Genomic_DNA"/>
</dbReference>
<dbReference type="RefSeq" id="WP_322809088.1">
    <property type="nucleotide sequence ID" value="NZ_JAVBVO010000003.1"/>
</dbReference>
<dbReference type="PANTHER" id="PTHR31126">
    <property type="entry name" value="TYROSINE-PROTEIN PHOSPHATASE"/>
    <property type="match status" value="1"/>
</dbReference>